<dbReference type="GO" id="GO:0051991">
    <property type="term" value="F:UDP-N-acetyl-D-glucosamine:N-acetylmuramoyl-L-alanyl-D-glutamyl-meso-2,6-diaminopimelyl-D-alanyl-D-alanine-diphosphoundecaprenol 4-beta-N-acetylglucosaminlytransferase activity"/>
    <property type="evidence" value="ECO:0007669"/>
    <property type="project" value="RHEA"/>
</dbReference>
<dbReference type="HAMAP" id="MF_00033">
    <property type="entry name" value="MurG"/>
    <property type="match status" value="1"/>
</dbReference>
<keyword evidence="2 10" id="KW-0132">Cell division</keyword>
<sequence>MKPVLLATGGTGGHIYPALALARALAACGYEVAFIGQQGGLEAKLVPDAGFAFWGVRAGKYDRSRPDPRQAVRAALGLSDALAALRRLRPALVVGFGGFAAFPGLAAARLSGVPWALHEQNAYPGLVTRLFARGARFIGVAQPGVAAHLPRAARERVVTVGMPVREERLPKSEARRRLGLPEAVTLTLVLGGSQGSALLNRAVPEAFAALGAQAPHWVLHSSGAAHLETVRAHLQSCLSPSQRERYRVAPYLDTVLAWSAADLGVTRAGTGTLAEAAFHGVPLLMVPLSTAADNHQLHNARAVARDRAGTVVEERDLQPVTLAAAWRHLLEPETRARAAAAARERSPAGATARLCERVVQELNPPRAPRSPRTLGEQETA</sequence>
<evidence type="ECO:0000256" key="5">
    <source>
        <dbReference type="ARBA" id="ARBA00022960"/>
    </source>
</evidence>
<dbReference type="Pfam" id="PF03033">
    <property type="entry name" value="Glyco_transf_28"/>
    <property type="match status" value="1"/>
</dbReference>
<dbReference type="CAZy" id="GT28">
    <property type="family name" value="Glycosyltransferase Family 28"/>
</dbReference>
<feature type="compositionally biased region" description="Basic and acidic residues" evidence="11">
    <location>
        <begin position="337"/>
        <end position="346"/>
    </location>
</feature>
<dbReference type="EC" id="2.4.1.227" evidence="10"/>
<evidence type="ECO:0000259" key="13">
    <source>
        <dbReference type="Pfam" id="PF04101"/>
    </source>
</evidence>
<feature type="domain" description="Glycosyl transferase family 28 C-terminal" evidence="13">
    <location>
        <begin position="188"/>
        <end position="343"/>
    </location>
</feature>
<comment type="catalytic activity">
    <reaction evidence="10">
        <text>di-trans,octa-cis-undecaprenyl diphospho-N-acetyl-alpha-D-muramoyl-L-alanyl-D-glutamyl-meso-2,6-diaminopimeloyl-D-alanyl-D-alanine + UDP-N-acetyl-alpha-D-glucosamine = di-trans,octa-cis-undecaprenyl diphospho-[N-acetyl-alpha-D-glucosaminyl-(1-&gt;4)]-N-acetyl-alpha-D-muramoyl-L-alanyl-D-glutamyl-meso-2,6-diaminopimeloyl-D-alanyl-D-alanine + UDP + H(+)</text>
        <dbReference type="Rhea" id="RHEA:31227"/>
        <dbReference type="ChEBI" id="CHEBI:15378"/>
        <dbReference type="ChEBI" id="CHEBI:57705"/>
        <dbReference type="ChEBI" id="CHEBI:58223"/>
        <dbReference type="ChEBI" id="CHEBI:61387"/>
        <dbReference type="ChEBI" id="CHEBI:61388"/>
        <dbReference type="EC" id="2.4.1.227"/>
    </reaction>
</comment>
<dbReference type="Pfam" id="PF04101">
    <property type="entry name" value="Glyco_tran_28_C"/>
    <property type="match status" value="1"/>
</dbReference>
<comment type="caution">
    <text evidence="10">Lacks conserved residue(s) required for the propagation of feature annotation.</text>
</comment>
<dbReference type="GO" id="GO:0050511">
    <property type="term" value="F:undecaprenyldiphospho-muramoylpentapeptide beta-N-acetylglucosaminyltransferase activity"/>
    <property type="evidence" value="ECO:0007669"/>
    <property type="project" value="UniProtKB-UniRule"/>
</dbReference>
<gene>
    <name evidence="10" type="primary">murG</name>
    <name evidence="14" type="ordered locus">Trad_1606</name>
</gene>
<dbReference type="UniPathway" id="UPA00219"/>
<evidence type="ECO:0000259" key="12">
    <source>
        <dbReference type="Pfam" id="PF03033"/>
    </source>
</evidence>
<dbReference type="SUPFAM" id="SSF53756">
    <property type="entry name" value="UDP-Glycosyltransferase/glycogen phosphorylase"/>
    <property type="match status" value="1"/>
</dbReference>
<feature type="binding site" evidence="10">
    <location>
        <position position="165"/>
    </location>
    <ligand>
        <name>UDP-N-acetyl-alpha-D-glucosamine</name>
        <dbReference type="ChEBI" id="CHEBI:57705"/>
    </ligand>
</feature>
<evidence type="ECO:0000256" key="6">
    <source>
        <dbReference type="ARBA" id="ARBA00022984"/>
    </source>
</evidence>
<dbReference type="HOGENOM" id="CLU_037404_2_1_0"/>
<proteinExistence type="inferred from homology"/>
<keyword evidence="7 10" id="KW-0472">Membrane</keyword>
<evidence type="ECO:0000256" key="7">
    <source>
        <dbReference type="ARBA" id="ARBA00023136"/>
    </source>
</evidence>
<dbReference type="STRING" id="649638.Trad_1606"/>
<reference evidence="14 15" key="2">
    <citation type="journal article" date="2011" name="Stand. Genomic Sci.">
        <title>Complete genome sequence of Truepera radiovictrix type strain (RQ-24).</title>
        <authorList>
            <person name="Ivanova N."/>
            <person name="Rohde C."/>
            <person name="Munk C."/>
            <person name="Nolan M."/>
            <person name="Lucas S."/>
            <person name="Del Rio T.G."/>
            <person name="Tice H."/>
            <person name="Deshpande S."/>
            <person name="Cheng J.F."/>
            <person name="Tapia R."/>
            <person name="Han C."/>
            <person name="Goodwin L."/>
            <person name="Pitluck S."/>
            <person name="Liolios K."/>
            <person name="Mavromatis K."/>
            <person name="Mikhailova N."/>
            <person name="Pati A."/>
            <person name="Chen A."/>
            <person name="Palaniappan K."/>
            <person name="Land M."/>
            <person name="Hauser L."/>
            <person name="Chang Y.J."/>
            <person name="Jeffries C.D."/>
            <person name="Brambilla E."/>
            <person name="Rohde M."/>
            <person name="Goker M."/>
            <person name="Tindall B.J."/>
            <person name="Woyke T."/>
            <person name="Bristow J."/>
            <person name="Eisen J.A."/>
            <person name="Markowitz V."/>
            <person name="Hugenholtz P."/>
            <person name="Kyrpides N.C."/>
            <person name="Klenk H.P."/>
            <person name="Lapidus A."/>
        </authorList>
    </citation>
    <scope>NUCLEOTIDE SEQUENCE [LARGE SCALE GENOMIC DNA]</scope>
    <source>
        <strain evidence="15">DSM 17093 / CIP 108686 / LMG 22925 / RQ-24</strain>
    </source>
</reference>
<evidence type="ECO:0000256" key="9">
    <source>
        <dbReference type="ARBA" id="ARBA00023316"/>
    </source>
</evidence>
<keyword evidence="9 10" id="KW-0961">Cell wall biogenesis/degradation</keyword>
<name>D7CY86_TRURR</name>
<dbReference type="GO" id="GO:0005886">
    <property type="term" value="C:plasma membrane"/>
    <property type="evidence" value="ECO:0007669"/>
    <property type="project" value="UniProtKB-SubCell"/>
</dbReference>
<comment type="pathway">
    <text evidence="10">Cell wall biogenesis; peptidoglycan biosynthesis.</text>
</comment>
<feature type="domain" description="Glycosyltransferase family 28 N-terminal" evidence="12">
    <location>
        <begin position="4"/>
        <end position="135"/>
    </location>
</feature>
<evidence type="ECO:0000313" key="14">
    <source>
        <dbReference type="EMBL" id="ADI14725.1"/>
    </source>
</evidence>
<keyword evidence="15" id="KW-1185">Reference proteome</keyword>
<comment type="function">
    <text evidence="10">Cell wall formation. Catalyzes the transfer of a GlcNAc subunit on undecaprenyl-pyrophosphoryl-MurNAc-pentapeptide (lipid intermediate I) to form undecaprenyl-pyrophosphoryl-MurNAc-(pentapeptide)GlcNAc (lipid intermediate II).</text>
</comment>
<dbReference type="InterPro" id="IPR006009">
    <property type="entry name" value="GlcNAc_MurG"/>
</dbReference>
<dbReference type="AlphaFoldDB" id="D7CY86"/>
<feature type="binding site" evidence="10">
    <location>
        <position position="193"/>
    </location>
    <ligand>
        <name>UDP-N-acetyl-alpha-D-glucosamine</name>
        <dbReference type="ChEBI" id="CHEBI:57705"/>
    </ligand>
</feature>
<dbReference type="KEGG" id="tra:Trad_1606"/>
<keyword evidence="6 10" id="KW-0573">Peptidoglycan synthesis</keyword>
<feature type="binding site" evidence="10">
    <location>
        <position position="296"/>
    </location>
    <ligand>
        <name>UDP-N-acetyl-alpha-D-glucosamine</name>
        <dbReference type="ChEBI" id="CHEBI:57705"/>
    </ligand>
</feature>
<feature type="binding site" evidence="10">
    <location>
        <begin position="11"/>
        <end position="13"/>
    </location>
    <ligand>
        <name>UDP-N-acetyl-alpha-D-glucosamine</name>
        <dbReference type="ChEBI" id="CHEBI:57705"/>
    </ligand>
</feature>
<evidence type="ECO:0000313" key="15">
    <source>
        <dbReference type="Proteomes" id="UP000000379"/>
    </source>
</evidence>
<keyword evidence="1 10" id="KW-1003">Cell membrane</keyword>
<evidence type="ECO:0000256" key="8">
    <source>
        <dbReference type="ARBA" id="ARBA00023306"/>
    </source>
</evidence>
<evidence type="ECO:0000256" key="4">
    <source>
        <dbReference type="ARBA" id="ARBA00022679"/>
    </source>
</evidence>
<accession>D7CY86</accession>
<dbReference type="GO" id="GO:0005975">
    <property type="term" value="P:carbohydrate metabolic process"/>
    <property type="evidence" value="ECO:0007669"/>
    <property type="project" value="InterPro"/>
</dbReference>
<keyword evidence="4 10" id="KW-0808">Transferase</keyword>
<dbReference type="OrthoDB" id="9808936at2"/>
<dbReference type="Proteomes" id="UP000000379">
    <property type="component" value="Chromosome"/>
</dbReference>
<keyword evidence="3 10" id="KW-0328">Glycosyltransferase</keyword>
<dbReference type="RefSeq" id="WP_013178093.1">
    <property type="nucleotide sequence ID" value="NC_014221.1"/>
</dbReference>
<feature type="binding site" evidence="10">
    <location>
        <position position="121"/>
    </location>
    <ligand>
        <name>UDP-N-acetyl-alpha-D-glucosamine</name>
        <dbReference type="ChEBI" id="CHEBI:57705"/>
    </ligand>
</feature>
<dbReference type="InterPro" id="IPR007235">
    <property type="entry name" value="Glyco_trans_28_C"/>
</dbReference>
<evidence type="ECO:0000256" key="10">
    <source>
        <dbReference type="HAMAP-Rule" id="MF_00033"/>
    </source>
</evidence>
<comment type="similarity">
    <text evidence="10">Belongs to the glycosyltransferase 28 family. MurG subfamily.</text>
</comment>
<dbReference type="Gene3D" id="3.40.50.2000">
    <property type="entry name" value="Glycogen Phosphorylase B"/>
    <property type="match status" value="2"/>
</dbReference>
<keyword evidence="5 10" id="KW-0133">Cell shape</keyword>
<evidence type="ECO:0000256" key="11">
    <source>
        <dbReference type="SAM" id="MobiDB-lite"/>
    </source>
</evidence>
<dbReference type="PANTHER" id="PTHR21015">
    <property type="entry name" value="UDP-N-ACETYLGLUCOSAMINE--N-ACETYLMURAMYL-(PENTAPEPTIDE) PYROPHOSPHORYL-UNDECAPRENOL N-ACETYLGLUCOSAMINE TRANSFERASE 1"/>
    <property type="match status" value="1"/>
</dbReference>
<organism evidence="14 15">
    <name type="scientific">Truepera radiovictrix (strain DSM 17093 / CIP 108686 / LMG 22925 / RQ-24)</name>
    <dbReference type="NCBI Taxonomy" id="649638"/>
    <lineage>
        <taxon>Bacteria</taxon>
        <taxon>Thermotogati</taxon>
        <taxon>Deinococcota</taxon>
        <taxon>Deinococci</taxon>
        <taxon>Trueperales</taxon>
        <taxon>Trueperaceae</taxon>
        <taxon>Truepera</taxon>
    </lineage>
</organism>
<dbReference type="GO" id="GO:0051301">
    <property type="term" value="P:cell division"/>
    <property type="evidence" value="ECO:0007669"/>
    <property type="project" value="UniProtKB-KW"/>
</dbReference>
<evidence type="ECO:0000256" key="1">
    <source>
        <dbReference type="ARBA" id="ARBA00022475"/>
    </source>
</evidence>
<reference evidence="15" key="1">
    <citation type="submission" date="2010-05" db="EMBL/GenBank/DDBJ databases">
        <title>The complete genome of Truepera radiovictris DSM 17093.</title>
        <authorList>
            <consortium name="US DOE Joint Genome Institute (JGI-PGF)"/>
            <person name="Lucas S."/>
            <person name="Copeland A."/>
            <person name="Lapidus A."/>
            <person name="Glavina del Rio T."/>
            <person name="Dalin E."/>
            <person name="Tice H."/>
            <person name="Bruce D."/>
            <person name="Goodwin L."/>
            <person name="Pitluck S."/>
            <person name="Kyrpides N."/>
            <person name="Mavromatis K."/>
            <person name="Ovchinnikova G."/>
            <person name="Munk A.C."/>
            <person name="Detter J.C."/>
            <person name="Han C."/>
            <person name="Tapia R."/>
            <person name="Land M."/>
            <person name="Hauser L."/>
            <person name="Markowitz V."/>
            <person name="Cheng J.-F."/>
            <person name="Hugenholtz P."/>
            <person name="Woyke T."/>
            <person name="Wu D."/>
            <person name="Tindall B."/>
            <person name="Pomrenke H.G."/>
            <person name="Brambilla E."/>
            <person name="Klenk H.-P."/>
            <person name="Eisen J.A."/>
        </authorList>
    </citation>
    <scope>NUCLEOTIDE SEQUENCE [LARGE SCALE GENOMIC DNA]</scope>
    <source>
        <strain evidence="15">DSM 17093 / CIP 108686 / LMG 22925 / RQ-24</strain>
    </source>
</reference>
<dbReference type="GO" id="GO:0071555">
    <property type="term" value="P:cell wall organization"/>
    <property type="evidence" value="ECO:0007669"/>
    <property type="project" value="UniProtKB-KW"/>
</dbReference>
<dbReference type="GO" id="GO:0009252">
    <property type="term" value="P:peptidoglycan biosynthetic process"/>
    <property type="evidence" value="ECO:0007669"/>
    <property type="project" value="UniProtKB-UniRule"/>
</dbReference>
<dbReference type="EMBL" id="CP002049">
    <property type="protein sequence ID" value="ADI14725.1"/>
    <property type="molecule type" value="Genomic_DNA"/>
</dbReference>
<evidence type="ECO:0000256" key="3">
    <source>
        <dbReference type="ARBA" id="ARBA00022676"/>
    </source>
</evidence>
<dbReference type="InterPro" id="IPR004276">
    <property type="entry name" value="GlycoTrans_28_N"/>
</dbReference>
<protein>
    <recommendedName>
        <fullName evidence="10">UDP-N-acetylglucosamine--N-acetylmuramyl-(pentapeptide) pyrophosphoryl-undecaprenol N-acetylglucosamine transferase</fullName>
        <ecNumber evidence="10">2.4.1.227</ecNumber>
    </recommendedName>
    <alternativeName>
        <fullName evidence="10">Undecaprenyl-PP-MurNAc-pentapeptide-UDPGlcNAc GlcNAc transferase</fullName>
    </alternativeName>
</protein>
<dbReference type="PANTHER" id="PTHR21015:SF22">
    <property type="entry name" value="GLYCOSYLTRANSFERASE"/>
    <property type="match status" value="1"/>
</dbReference>
<dbReference type="NCBIfam" id="TIGR01133">
    <property type="entry name" value="murG"/>
    <property type="match status" value="1"/>
</dbReference>
<dbReference type="eggNOG" id="COG0707">
    <property type="taxonomic scope" value="Bacteria"/>
</dbReference>
<dbReference type="GO" id="GO:0008360">
    <property type="term" value="P:regulation of cell shape"/>
    <property type="evidence" value="ECO:0007669"/>
    <property type="project" value="UniProtKB-KW"/>
</dbReference>
<feature type="region of interest" description="Disordered" evidence="11">
    <location>
        <begin position="337"/>
        <end position="380"/>
    </location>
</feature>
<evidence type="ECO:0000256" key="2">
    <source>
        <dbReference type="ARBA" id="ARBA00022618"/>
    </source>
</evidence>
<comment type="subcellular location">
    <subcellularLocation>
        <location evidence="10">Cell membrane</location>
        <topology evidence="10">Peripheral membrane protein</topology>
        <orientation evidence="10">Cytoplasmic side</orientation>
    </subcellularLocation>
</comment>
<keyword evidence="8 10" id="KW-0131">Cell cycle</keyword>
<dbReference type="CDD" id="cd03785">
    <property type="entry name" value="GT28_MurG"/>
    <property type="match status" value="1"/>
</dbReference>